<accession>A0A9D1F7F5</accession>
<evidence type="ECO:0008006" key="4">
    <source>
        <dbReference type="Google" id="ProtNLM"/>
    </source>
</evidence>
<reference evidence="2" key="2">
    <citation type="journal article" date="2021" name="PeerJ">
        <title>Extensive microbial diversity within the chicken gut microbiome revealed by metagenomics and culture.</title>
        <authorList>
            <person name="Gilroy R."/>
            <person name="Ravi A."/>
            <person name="Getino M."/>
            <person name="Pursley I."/>
            <person name="Horton D.L."/>
            <person name="Alikhan N.F."/>
            <person name="Baker D."/>
            <person name="Gharbi K."/>
            <person name="Hall N."/>
            <person name="Watson M."/>
            <person name="Adriaenssens E.M."/>
            <person name="Foster-Nyarko E."/>
            <person name="Jarju S."/>
            <person name="Secka A."/>
            <person name="Antonio M."/>
            <person name="Oren A."/>
            <person name="Chaudhuri R.R."/>
            <person name="La Ragione R."/>
            <person name="Hildebrand F."/>
            <person name="Pallen M.J."/>
        </authorList>
    </citation>
    <scope>NUCLEOTIDE SEQUENCE</scope>
    <source>
        <strain evidence="2">CHK178-757</strain>
    </source>
</reference>
<protein>
    <recommendedName>
        <fullName evidence="4">DUF927 domain-containing protein</fullName>
    </recommendedName>
</protein>
<dbReference type="AlphaFoldDB" id="A0A9D1F7F5"/>
<comment type="caution">
    <text evidence="2">The sequence shown here is derived from an EMBL/GenBank/DDBJ whole genome shotgun (WGS) entry which is preliminary data.</text>
</comment>
<name>A0A9D1F7F5_9FIRM</name>
<evidence type="ECO:0000313" key="2">
    <source>
        <dbReference type="EMBL" id="HIS48587.1"/>
    </source>
</evidence>
<evidence type="ECO:0000256" key="1">
    <source>
        <dbReference type="SAM" id="MobiDB-lite"/>
    </source>
</evidence>
<dbReference type="EMBL" id="DVIT01000059">
    <property type="protein sequence ID" value="HIS48587.1"/>
    <property type="molecule type" value="Genomic_DNA"/>
</dbReference>
<reference evidence="2" key="1">
    <citation type="submission" date="2020-10" db="EMBL/GenBank/DDBJ databases">
        <authorList>
            <person name="Gilroy R."/>
        </authorList>
    </citation>
    <scope>NUCLEOTIDE SEQUENCE</scope>
    <source>
        <strain evidence="2">CHK178-757</strain>
    </source>
</reference>
<feature type="region of interest" description="Disordered" evidence="1">
    <location>
        <begin position="1"/>
        <end position="109"/>
    </location>
</feature>
<evidence type="ECO:0000313" key="3">
    <source>
        <dbReference type="Proteomes" id="UP000823927"/>
    </source>
</evidence>
<organism evidence="2 3">
    <name type="scientific">Candidatus Scybalocola faecigallinarum</name>
    <dbReference type="NCBI Taxonomy" id="2840941"/>
    <lineage>
        <taxon>Bacteria</taxon>
        <taxon>Bacillati</taxon>
        <taxon>Bacillota</taxon>
        <taxon>Clostridia</taxon>
        <taxon>Lachnospirales</taxon>
        <taxon>Lachnospiraceae</taxon>
        <taxon>Lachnospiraceae incertae sedis</taxon>
        <taxon>Candidatus Scybalocola (ex Gilroy et al. 2021)</taxon>
    </lineage>
</organism>
<dbReference type="Proteomes" id="UP000823927">
    <property type="component" value="Unassembled WGS sequence"/>
</dbReference>
<proteinExistence type="predicted"/>
<sequence length="746" mass="83396">MKKPFKIDVSILKGSETQKNVDDLQPESAEAKTDQSSGSEPEPKMTEQTSTSETKLIKPFTIEAGSPGDLTKPFTCEIPKQNPDSGPLPEADTAKEKSAQNPQPEADEEQEKIILNPQAYCTSTDKPGHQVVVNGSDALADCLADKAKEIIANIGDAELLKTYLCAALASYKKDTGHDLNLKNYLKEAQNSSSLNFKLSLMRKEIVVTDTENGEENELFYIMRVTVCKRNGFSKSYDARVAGKDVKSVEWLKRATNSIAMIPKEKDEKIEFMEMVQDCIEREDAPVEIVYPNAGWRQVPNVGWRYVYAGGVIGADNPWTHTGKEYTLLLNGPAIGTGELFKLAMSMGEVTKNSVALDTMIFTHATVLSTLFKTAGFPINFVFGIVGVTNSRKTSLVLALAKIFGRKNLVADAEFATATNCGIEKVLGTYLDAPVIVDDFKPGATPMQQKALDSKLDELLRFYGNRVTKKRMTDFMPAGSKKYFPISGGCIITMEIVNGVQSSLSRMFLVELKDDDVINPRLKTYQTERWILPSHIYDFVAWVTPRFDAVVKYIGRSVEDIRAERHFALARHNEMYSVMLTTCKILCQYAVEKGFWTREQCQQFLAHATGCFMADIRMMEARFKASDKGLLAIQALGDALKSGKLSPLALTPESCQRQAESYQDDTYVYIKTNRLSRLIHEYCLANYIPDPIVNNEELLSLLERLKVLDILEGPNGRERSRKLPIQRGNAMRYLYLSKTKMAELLTD</sequence>
<gene>
    <name evidence="2" type="ORF">IAB46_13750</name>
</gene>